<dbReference type="STRING" id="1797737.A2196_04645"/>
<dbReference type="InterPro" id="IPR003593">
    <property type="entry name" value="AAA+_ATPase"/>
</dbReference>
<evidence type="ECO:0000313" key="6">
    <source>
        <dbReference type="EMBL" id="OGE02307.1"/>
    </source>
</evidence>
<dbReference type="Proteomes" id="UP000176751">
    <property type="component" value="Unassembled WGS sequence"/>
</dbReference>
<evidence type="ECO:0000256" key="4">
    <source>
        <dbReference type="ARBA" id="ARBA00022840"/>
    </source>
</evidence>
<dbReference type="PROSITE" id="PS50893">
    <property type="entry name" value="ABC_TRANSPORTER_2"/>
    <property type="match status" value="1"/>
</dbReference>
<evidence type="ECO:0000259" key="5">
    <source>
        <dbReference type="PROSITE" id="PS50893"/>
    </source>
</evidence>
<evidence type="ECO:0000256" key="3">
    <source>
        <dbReference type="ARBA" id="ARBA00022741"/>
    </source>
</evidence>
<sequence length="255" mass="29177">MSKASKIPVLEVKNLVKKFKDFTAVDDISFDVKEGEILGFLGPNGAGKSTTINCILGVIEPDDGKIKMFAKDISQNRSEIMKKVNYCSAEYNVAWNLKVYEALFFYCCLYEVENANARIERILDQMEANEFKNKFLRDLSFGQRARISLCKSLLNDPKLLLLDEPMASMDPDMVDKGIRLLKRIQKENKISILYTSHNMWEIEQIADKVVFVNNGKIAAQGTPLDLTRRHFLADTDEPNLREVFIKLSRSEDEHI</sequence>
<comment type="caution">
    <text evidence="6">The sequence shown here is derived from an EMBL/GenBank/DDBJ whole genome shotgun (WGS) entry which is preliminary data.</text>
</comment>
<comment type="similarity">
    <text evidence="1">Belongs to the ABC transporter superfamily.</text>
</comment>
<feature type="domain" description="ABC transporter" evidence="5">
    <location>
        <begin position="10"/>
        <end position="239"/>
    </location>
</feature>
<dbReference type="PANTHER" id="PTHR42711">
    <property type="entry name" value="ABC TRANSPORTER ATP-BINDING PROTEIN"/>
    <property type="match status" value="1"/>
</dbReference>
<dbReference type="GO" id="GO:0016887">
    <property type="term" value="F:ATP hydrolysis activity"/>
    <property type="evidence" value="ECO:0007669"/>
    <property type="project" value="InterPro"/>
</dbReference>
<dbReference type="InterPro" id="IPR050763">
    <property type="entry name" value="ABC_transporter_ATP-binding"/>
</dbReference>
<dbReference type="GO" id="GO:0005524">
    <property type="term" value="F:ATP binding"/>
    <property type="evidence" value="ECO:0007669"/>
    <property type="project" value="UniProtKB-KW"/>
</dbReference>
<evidence type="ECO:0000256" key="1">
    <source>
        <dbReference type="ARBA" id="ARBA00005417"/>
    </source>
</evidence>
<dbReference type="EMBL" id="MFCA01000016">
    <property type="protein sequence ID" value="OGE02307.1"/>
    <property type="molecule type" value="Genomic_DNA"/>
</dbReference>
<dbReference type="InterPro" id="IPR017871">
    <property type="entry name" value="ABC_transporter-like_CS"/>
</dbReference>
<dbReference type="SUPFAM" id="SSF52540">
    <property type="entry name" value="P-loop containing nucleoside triphosphate hydrolases"/>
    <property type="match status" value="1"/>
</dbReference>
<proteinExistence type="inferred from homology"/>
<dbReference type="Gene3D" id="3.40.50.300">
    <property type="entry name" value="P-loop containing nucleotide triphosphate hydrolases"/>
    <property type="match status" value="1"/>
</dbReference>
<gene>
    <name evidence="6" type="ORF">A2196_04645</name>
</gene>
<name>A0A1F5HDS2_9BACT</name>
<keyword evidence="2" id="KW-0813">Transport</keyword>
<evidence type="ECO:0000256" key="2">
    <source>
        <dbReference type="ARBA" id="ARBA00022448"/>
    </source>
</evidence>
<dbReference type="PROSITE" id="PS00211">
    <property type="entry name" value="ABC_TRANSPORTER_1"/>
    <property type="match status" value="1"/>
</dbReference>
<dbReference type="Pfam" id="PF00005">
    <property type="entry name" value="ABC_tran"/>
    <property type="match status" value="1"/>
</dbReference>
<keyword evidence="4" id="KW-0067">ATP-binding</keyword>
<dbReference type="AlphaFoldDB" id="A0A1F5HDS2"/>
<dbReference type="InterPro" id="IPR003439">
    <property type="entry name" value="ABC_transporter-like_ATP-bd"/>
</dbReference>
<keyword evidence="3" id="KW-0547">Nucleotide-binding</keyword>
<organism evidence="6 7">
    <name type="scientific">Candidatus Curtissbacteria bacterium RIFOXYA1_FULL_41_14</name>
    <dbReference type="NCBI Taxonomy" id="1797737"/>
    <lineage>
        <taxon>Bacteria</taxon>
        <taxon>Candidatus Curtissiibacteriota</taxon>
    </lineage>
</organism>
<dbReference type="CDD" id="cd03230">
    <property type="entry name" value="ABC_DR_subfamily_A"/>
    <property type="match status" value="1"/>
</dbReference>
<reference evidence="6 7" key="1">
    <citation type="journal article" date="2016" name="Nat. Commun.">
        <title>Thousands of microbial genomes shed light on interconnected biogeochemical processes in an aquifer system.</title>
        <authorList>
            <person name="Anantharaman K."/>
            <person name="Brown C.T."/>
            <person name="Hug L.A."/>
            <person name="Sharon I."/>
            <person name="Castelle C.J."/>
            <person name="Probst A.J."/>
            <person name="Thomas B.C."/>
            <person name="Singh A."/>
            <person name="Wilkins M.J."/>
            <person name="Karaoz U."/>
            <person name="Brodie E.L."/>
            <person name="Williams K.H."/>
            <person name="Hubbard S.S."/>
            <person name="Banfield J.F."/>
        </authorList>
    </citation>
    <scope>NUCLEOTIDE SEQUENCE [LARGE SCALE GENOMIC DNA]</scope>
</reference>
<dbReference type="SMART" id="SM00382">
    <property type="entry name" value="AAA"/>
    <property type="match status" value="1"/>
</dbReference>
<dbReference type="PANTHER" id="PTHR42711:SF5">
    <property type="entry name" value="ABC TRANSPORTER ATP-BINDING PROTEIN NATA"/>
    <property type="match status" value="1"/>
</dbReference>
<accession>A0A1F5HDS2</accession>
<dbReference type="InterPro" id="IPR027417">
    <property type="entry name" value="P-loop_NTPase"/>
</dbReference>
<evidence type="ECO:0000313" key="7">
    <source>
        <dbReference type="Proteomes" id="UP000176751"/>
    </source>
</evidence>
<protein>
    <recommendedName>
        <fullName evidence="5">ABC transporter domain-containing protein</fullName>
    </recommendedName>
</protein>